<dbReference type="EMBL" id="CNGE01000774">
    <property type="protein sequence ID" value="CKT32797.1"/>
    <property type="molecule type" value="Genomic_DNA"/>
</dbReference>
<dbReference type="Proteomes" id="UP000049023">
    <property type="component" value="Unassembled WGS sequence"/>
</dbReference>
<evidence type="ECO:0000313" key="7">
    <source>
        <dbReference type="EMBL" id="CKT32797.1"/>
    </source>
</evidence>
<evidence type="ECO:0000313" key="13">
    <source>
        <dbReference type="EMBL" id="COX49657.1"/>
    </source>
</evidence>
<dbReference type="InterPro" id="IPR016547">
    <property type="entry name" value="TacA"/>
</dbReference>
<reference evidence="14 23" key="5">
    <citation type="submission" date="2017-02" db="EMBL/GenBank/DDBJ databases">
        <title>Protein polymorphisms may explain contrasting epidemiological fitness of two variants of a multidrug-resistant Mycobacterium tuberculosis strain.</title>
        <authorList>
            <person name="Bigi M.M."/>
            <person name="Lopez B."/>
            <person name="Blanco F.C."/>
            <person name="Sasiain M.C."/>
            <person name="De La Barrera S."/>
            <person name="Ritacco V."/>
            <person name="Bigi F."/>
            <person name="Soria M.A."/>
        </authorList>
    </citation>
    <scope>NUCLEOTIDE SEQUENCE [LARGE SCALE GENOMIC DNA]</scope>
    <source>
        <strain evidence="14 23">6548</strain>
    </source>
</reference>
<reference evidence="14 23" key="4">
    <citation type="submission" date="2016-04" db="EMBL/GenBank/DDBJ databases">
        <authorList>
            <person name="Bigi M."/>
            <person name="Bigi F."/>
            <person name="Soria M.A."/>
        </authorList>
    </citation>
    <scope>NUCLEOTIDE SEQUENCE [LARGE SCALE GENOMIC DNA]</scope>
    <source>
        <strain evidence="14 23">6548</strain>
    </source>
</reference>
<evidence type="ECO:0000313" key="8">
    <source>
        <dbReference type="EMBL" id="CKT59445.1"/>
    </source>
</evidence>
<dbReference type="GO" id="GO:0003677">
    <property type="term" value="F:DNA binding"/>
    <property type="evidence" value="ECO:0007669"/>
    <property type="project" value="UniProtKB-KW"/>
</dbReference>
<evidence type="ECO:0000313" key="16">
    <source>
        <dbReference type="Proteomes" id="UP000038802"/>
    </source>
</evidence>
<dbReference type="Gene3D" id="1.20.5.780">
    <property type="entry name" value="Single helix bin"/>
    <property type="match status" value="1"/>
</dbReference>
<evidence type="ECO:0000313" key="18">
    <source>
        <dbReference type="Proteomes" id="UP000045842"/>
    </source>
</evidence>
<dbReference type="Proteomes" id="UP000045842">
    <property type="component" value="Unassembled WGS sequence"/>
</dbReference>
<dbReference type="SMR" id="A0A045IIY6"/>
<evidence type="ECO:0000313" key="19">
    <source>
        <dbReference type="Proteomes" id="UP000048600"/>
    </source>
</evidence>
<dbReference type="PIRSF" id="PIRSF009158">
    <property type="entry name" value="UCP009158"/>
    <property type="match status" value="1"/>
</dbReference>
<dbReference type="InterPro" id="IPR014795">
    <property type="entry name" value="TacA_1-like"/>
</dbReference>
<dbReference type="PANTHER" id="PTHR35401:SF1">
    <property type="entry name" value="CYTOPLASMIC PROTEIN"/>
    <property type="match status" value="1"/>
</dbReference>
<dbReference type="PANTHER" id="PTHR35401">
    <property type="entry name" value="COPG FAMILY HELIX-TURN-HELIX PROTEIN-RELATED-RELATED"/>
    <property type="match status" value="1"/>
</dbReference>
<dbReference type="EMBL" id="CSAE01001311">
    <property type="protein sequence ID" value="COX49657.1"/>
    <property type="molecule type" value="Genomic_DNA"/>
</dbReference>
<reference evidence="9 22" key="2">
    <citation type="submission" date="2015-03" db="EMBL/GenBank/DDBJ databases">
        <authorList>
            <consortium name="Pathogen Informatics"/>
            <person name="Murphy D."/>
        </authorList>
    </citation>
    <scope>NUCLEOTIDE SEQUENCE [LARGE SCALE GENOMIC DNA]</scope>
    <source>
        <strain evidence="9 22">0268S</strain>
    </source>
</reference>
<evidence type="ECO:0000313" key="11">
    <source>
        <dbReference type="EMBL" id="COX04379.1"/>
    </source>
</evidence>
<dbReference type="PATRIC" id="fig|1773.206.peg.2325"/>
<evidence type="ECO:0000313" key="21">
    <source>
        <dbReference type="Proteomes" id="UP000049023"/>
    </source>
</evidence>
<dbReference type="Proteomes" id="UP000048948">
    <property type="component" value="Unassembled WGS sequence"/>
</dbReference>
<dbReference type="SUPFAM" id="SSF47598">
    <property type="entry name" value="Ribbon-helix-helix"/>
    <property type="match status" value="1"/>
</dbReference>
<dbReference type="EMBL" id="CHKL01000373">
    <property type="protein sequence ID" value="COW64999.1"/>
    <property type="molecule type" value="Genomic_DNA"/>
</dbReference>
<dbReference type="EMBL" id="LWDQ01000001">
    <property type="protein sequence ID" value="OMH60744.1"/>
    <property type="molecule type" value="Genomic_DNA"/>
</dbReference>
<evidence type="ECO:0000256" key="1">
    <source>
        <dbReference type="ARBA" id="ARBA00022491"/>
    </source>
</evidence>
<dbReference type="Proteomes" id="UP000300237">
    <property type="component" value="Chromosome"/>
</dbReference>
<evidence type="ECO:0000313" key="17">
    <source>
        <dbReference type="Proteomes" id="UP000044938"/>
    </source>
</evidence>
<evidence type="ECO:0000313" key="24">
    <source>
        <dbReference type="Proteomes" id="UP000300237"/>
    </source>
</evidence>
<dbReference type="STRING" id="115862.BBG46_14625"/>
<dbReference type="EMBL" id="LR027516">
    <property type="protein sequence ID" value="VCU51083.1"/>
    <property type="molecule type" value="Genomic_DNA"/>
</dbReference>
<name>A0A045IIY6_MYCTX</name>
<dbReference type="Proteomes" id="UP000048600">
    <property type="component" value="Unassembled WGS sequence"/>
</dbReference>
<evidence type="ECO:0000313" key="9">
    <source>
        <dbReference type="EMBL" id="CLV94154.1"/>
    </source>
</evidence>
<evidence type="ECO:0000313" key="23">
    <source>
        <dbReference type="Proteomes" id="UP000189452"/>
    </source>
</evidence>
<dbReference type="GO" id="GO:0006355">
    <property type="term" value="P:regulation of DNA-templated transcription"/>
    <property type="evidence" value="ECO:0007669"/>
    <property type="project" value="InterPro"/>
</dbReference>
<dbReference type="EMBL" id="COPH01000010">
    <property type="protein sequence ID" value="CLV94154.1"/>
    <property type="molecule type" value="Genomic_DNA"/>
</dbReference>
<proteinExistence type="inferred from homology"/>
<evidence type="ECO:0000313" key="10">
    <source>
        <dbReference type="EMBL" id="COW64999.1"/>
    </source>
</evidence>
<dbReference type="EMBL" id="CNFU01001616">
    <property type="protein sequence ID" value="CKT59445.1"/>
    <property type="molecule type" value="Genomic_DNA"/>
</dbReference>
<reference evidence="16 17" key="3">
    <citation type="submission" date="2015-03" db="EMBL/GenBank/DDBJ databases">
        <authorList>
            <consortium name="Pathogen Informatics"/>
        </authorList>
    </citation>
    <scope>NUCLEOTIDE SEQUENCE [LARGE SCALE GENOMIC DNA]</scope>
    <source>
        <strain evidence="7 20">Bir 172</strain>
        <strain evidence="8 21">Bir 187</strain>
        <strain evidence="12 18">G09801536</strain>
        <strain evidence="16">K00500041</strain>
        <strain evidence="11 17">M09401471</strain>
        <strain evidence="10 19">P00601463</strain>
    </source>
</reference>
<organism evidence="10 19">
    <name type="scientific">Mycobacterium tuberculosis</name>
    <dbReference type="NCBI Taxonomy" id="1773"/>
    <lineage>
        <taxon>Bacteria</taxon>
        <taxon>Bacillati</taxon>
        <taxon>Actinomycetota</taxon>
        <taxon>Actinomycetes</taxon>
        <taxon>Mycobacteriales</taxon>
        <taxon>Mycobacteriaceae</taxon>
        <taxon>Mycobacterium</taxon>
        <taxon>Mycobacterium tuberculosis complex</taxon>
    </lineage>
</organism>
<keyword evidence="1" id="KW-0678">Repressor</keyword>
<dbReference type="Pfam" id="PF08681">
    <property type="entry name" value="TacA1"/>
    <property type="match status" value="1"/>
</dbReference>
<evidence type="ECO:0000256" key="3">
    <source>
        <dbReference type="ARBA" id="ARBA00023015"/>
    </source>
</evidence>
<keyword evidence="5" id="KW-0804">Transcription</keyword>
<reference evidence="15 24" key="6">
    <citation type="submission" date="2018-08" db="EMBL/GenBank/DDBJ databases">
        <authorList>
            <person name="Fokvardsen B D."/>
            <person name="Norman A."/>
        </authorList>
    </citation>
    <scope>NUCLEOTIDE SEQUENCE [LARGE SCALE GENOMIC DNA]</scope>
    <source>
        <strain evidence="15 24">DKC2</strain>
    </source>
</reference>
<dbReference type="Proteomes" id="UP000044938">
    <property type="component" value="Unassembled WGS sequence"/>
</dbReference>
<keyword evidence="4" id="KW-0238">DNA-binding</keyword>
<dbReference type="Proteomes" id="UP000050139">
    <property type="component" value="Unassembled WGS sequence"/>
</dbReference>
<dbReference type="Proteomes" id="UP000038802">
    <property type="component" value="Unassembled WGS sequence"/>
</dbReference>
<keyword evidence="2" id="KW-1277">Toxin-antitoxin system</keyword>
<evidence type="ECO:0000256" key="2">
    <source>
        <dbReference type="ARBA" id="ARBA00022649"/>
    </source>
</evidence>
<protein>
    <submittedName>
        <fullName evidence="10">Conserved protein of uncharacterized function (Part 2)</fullName>
    </submittedName>
</protein>
<dbReference type="Proteomes" id="UP000189452">
    <property type="component" value="Chromosome"/>
</dbReference>
<comment type="similarity">
    <text evidence="6">Belongs to the TacA antitoxin family.</text>
</comment>
<keyword evidence="3" id="KW-0805">Transcription regulation</keyword>
<sequence>MTCPSLVGLRTEAAELSYSDQPDALGVAMRERREQQNLVRPPRRNASRRINTDQTSTKYVYITYMPETLTGRLNFRLSPEQEQALRHAAALTGQSLSGFVLSAAVDHAHDLLARANRIELSEAAFRRFVAALDEPDEAAPELVRLARRKSRIPPH</sequence>
<gene>
    <name evidence="14" type="ORF">A4S10_02928</name>
    <name evidence="15" type="ORF">DKC2_2941</name>
    <name evidence="12" type="ORF">ERS007679_04621</name>
    <name evidence="13" type="ORF">ERS007703_05291</name>
    <name evidence="11" type="ORF">ERS007720_03798</name>
    <name evidence="10" type="ORF">ERS007741_02875</name>
    <name evidence="7" type="ORF">ERS027646_03356</name>
    <name evidence="8" type="ORF">ERS027661_04551</name>
    <name evidence="9" type="ORF">ERS094118_01565</name>
</gene>
<evidence type="ECO:0000313" key="15">
    <source>
        <dbReference type="EMBL" id="VCU51083.1"/>
    </source>
</evidence>
<reference evidence="13" key="1">
    <citation type="submission" date="2015-03" db="EMBL/GenBank/DDBJ databases">
        <authorList>
            <person name="Murphy D."/>
        </authorList>
    </citation>
    <scope>NUCLEOTIDE SEQUENCE [LARGE SCALE GENOMIC DNA]</scope>
    <source>
        <strain evidence="13">K00500041</strain>
    </source>
</reference>
<dbReference type="EMBL" id="CSAD01001325">
    <property type="protein sequence ID" value="COX06357.1"/>
    <property type="molecule type" value="Genomic_DNA"/>
</dbReference>
<evidence type="ECO:0000313" key="14">
    <source>
        <dbReference type="EMBL" id="OMH60744.1"/>
    </source>
</evidence>
<evidence type="ECO:0000256" key="4">
    <source>
        <dbReference type="ARBA" id="ARBA00023125"/>
    </source>
</evidence>
<dbReference type="InterPro" id="IPR010985">
    <property type="entry name" value="Ribbon_hlx_hlx"/>
</dbReference>
<dbReference type="AlphaFoldDB" id="A0A045IIY6"/>
<evidence type="ECO:0000256" key="5">
    <source>
        <dbReference type="ARBA" id="ARBA00023163"/>
    </source>
</evidence>
<evidence type="ECO:0000256" key="6">
    <source>
        <dbReference type="ARBA" id="ARBA00049988"/>
    </source>
</evidence>
<evidence type="ECO:0000313" key="12">
    <source>
        <dbReference type="EMBL" id="COX06357.1"/>
    </source>
</evidence>
<evidence type="ECO:0000313" key="22">
    <source>
        <dbReference type="Proteomes" id="UP000050139"/>
    </source>
</evidence>
<evidence type="ECO:0000313" key="20">
    <source>
        <dbReference type="Proteomes" id="UP000048948"/>
    </source>
</evidence>
<accession>A0A045IIY6</accession>
<dbReference type="EMBL" id="CSAJ01000670">
    <property type="protein sequence ID" value="COX04379.1"/>
    <property type="molecule type" value="Genomic_DNA"/>
</dbReference>
<dbReference type="RefSeq" id="WP_003414177.1">
    <property type="nucleotide sequence ID" value="NZ_AP017901.1"/>
</dbReference>